<gene>
    <name evidence="1" type="ORF">RUM8411_03672</name>
</gene>
<reference evidence="2" key="1">
    <citation type="submission" date="2017-03" db="EMBL/GenBank/DDBJ databases">
        <authorList>
            <person name="Rodrigo-Torres L."/>
            <person name="Arahal R.D."/>
            <person name="Lucena T."/>
        </authorList>
    </citation>
    <scope>NUCLEOTIDE SEQUENCE [LARGE SCALE GENOMIC DNA]</scope>
    <source>
        <strain evidence="2">CECT 8411</strain>
    </source>
</reference>
<proteinExistence type="predicted"/>
<dbReference type="AlphaFoldDB" id="A0A1X7A5J9"/>
<dbReference type="Proteomes" id="UP000193778">
    <property type="component" value="Unassembled WGS sequence"/>
</dbReference>
<name>A0A1X7A5J9_9RHOB</name>
<keyword evidence="2" id="KW-1185">Reference proteome</keyword>
<organism evidence="1 2">
    <name type="scientific">Ruegeria meonggei</name>
    <dbReference type="NCBI Taxonomy" id="1446476"/>
    <lineage>
        <taxon>Bacteria</taxon>
        <taxon>Pseudomonadati</taxon>
        <taxon>Pseudomonadota</taxon>
        <taxon>Alphaproteobacteria</taxon>
        <taxon>Rhodobacterales</taxon>
        <taxon>Roseobacteraceae</taxon>
        <taxon>Ruegeria</taxon>
    </lineage>
</organism>
<accession>A0A1X7A5J9</accession>
<protein>
    <submittedName>
        <fullName evidence="1">Uncharacterized protein</fullName>
    </submittedName>
</protein>
<dbReference type="EMBL" id="FWFP01000012">
    <property type="protein sequence ID" value="SLN71113.1"/>
    <property type="molecule type" value="Genomic_DNA"/>
</dbReference>
<sequence>MSVAEMSVNYLIAKGKTCQICSITGIEPQSADQMRPCWQQYATHHVCISIQLTYASAGAVLDKLLGIGQTRCVV</sequence>
<evidence type="ECO:0000313" key="1">
    <source>
        <dbReference type="EMBL" id="SLN71113.1"/>
    </source>
</evidence>
<evidence type="ECO:0000313" key="2">
    <source>
        <dbReference type="Proteomes" id="UP000193778"/>
    </source>
</evidence>